<reference evidence="2" key="1">
    <citation type="journal article" date="2020" name="Phytopathology">
        <title>Genome Sequence Resources of Colletotrichum truncatum, C. plurivorum, C. musicola, and C. sojae: Four Species Pathogenic to Soybean (Glycine max).</title>
        <authorList>
            <person name="Rogerio F."/>
            <person name="Boufleur T.R."/>
            <person name="Ciampi-Guillardi M."/>
            <person name="Sukno S.A."/>
            <person name="Thon M.R."/>
            <person name="Massola Junior N.S."/>
            <person name="Baroncelli R."/>
        </authorList>
    </citation>
    <scope>NUCLEOTIDE SEQUENCE</scope>
    <source>
        <strain evidence="2">LFN0074</strain>
    </source>
</reference>
<accession>A0A8H6NVM4</accession>
<organism evidence="2 3">
    <name type="scientific">Colletotrichum musicola</name>
    <dbReference type="NCBI Taxonomy" id="2175873"/>
    <lineage>
        <taxon>Eukaryota</taxon>
        <taxon>Fungi</taxon>
        <taxon>Dikarya</taxon>
        <taxon>Ascomycota</taxon>
        <taxon>Pezizomycotina</taxon>
        <taxon>Sordariomycetes</taxon>
        <taxon>Hypocreomycetidae</taxon>
        <taxon>Glomerellales</taxon>
        <taxon>Glomerellaceae</taxon>
        <taxon>Colletotrichum</taxon>
        <taxon>Colletotrichum orchidearum species complex</taxon>
    </lineage>
</organism>
<comment type="caution">
    <text evidence="2">The sequence shown here is derived from an EMBL/GenBank/DDBJ whole genome shotgun (WGS) entry which is preliminary data.</text>
</comment>
<protein>
    <submittedName>
        <fullName evidence="2">Uncharacterized protein</fullName>
    </submittedName>
</protein>
<feature type="region of interest" description="Disordered" evidence="1">
    <location>
        <begin position="76"/>
        <end position="98"/>
    </location>
</feature>
<name>A0A8H6NVM4_9PEZI</name>
<dbReference type="Proteomes" id="UP000639643">
    <property type="component" value="Unassembled WGS sequence"/>
</dbReference>
<evidence type="ECO:0000313" key="2">
    <source>
        <dbReference type="EMBL" id="KAF6843406.1"/>
    </source>
</evidence>
<proteinExistence type="predicted"/>
<feature type="compositionally biased region" description="Polar residues" evidence="1">
    <location>
        <begin position="88"/>
        <end position="98"/>
    </location>
</feature>
<evidence type="ECO:0000313" key="3">
    <source>
        <dbReference type="Proteomes" id="UP000639643"/>
    </source>
</evidence>
<dbReference type="EMBL" id="WIGM01000042">
    <property type="protein sequence ID" value="KAF6843406.1"/>
    <property type="molecule type" value="Genomic_DNA"/>
</dbReference>
<dbReference type="AlphaFoldDB" id="A0A8H6NVM4"/>
<sequence>MMGPATHRLREPPAGQRDIRPGRRASARGPEVLSNGPSRPPRGQPGPFLEDPELLLLCVGVLTINPIACPVSLVNRPPAHQRPAWEESLNSAPSDASP</sequence>
<keyword evidence="3" id="KW-1185">Reference proteome</keyword>
<feature type="region of interest" description="Disordered" evidence="1">
    <location>
        <begin position="1"/>
        <end position="50"/>
    </location>
</feature>
<gene>
    <name evidence="2" type="ORF">CMUS01_02150</name>
</gene>
<evidence type="ECO:0000256" key="1">
    <source>
        <dbReference type="SAM" id="MobiDB-lite"/>
    </source>
</evidence>